<evidence type="ECO:0000256" key="2">
    <source>
        <dbReference type="HAMAP-Rule" id="MF_00795"/>
    </source>
</evidence>
<dbReference type="PANTHER" id="PTHR12598">
    <property type="entry name" value="COPPER HOMEOSTASIS PROTEIN CUTC"/>
    <property type="match status" value="1"/>
</dbReference>
<dbReference type="GO" id="GO:0005737">
    <property type="term" value="C:cytoplasm"/>
    <property type="evidence" value="ECO:0007669"/>
    <property type="project" value="UniProtKB-SubCell"/>
</dbReference>
<sequence length="230" mass="25502">MSKVEIIVLNQEDAKTAEANGADRLELVSAIAEGGLTPSYGTIKTVVKSVEIPVMVMVRPHSYSFEYRKSEWDAIREDIKIIQELGAAGIVFGGLTEKNTVDFEILAMVLEEAQGLSVTFHRAIDQTDALEVYKSLCHSLYHVDRILTSGGKPTVLEGLDPLKKMLAESKKTPNHPIIMPGSGLTSSNIEYIHKQLQASEYHFGSAIRMNGDFRNQINGDEIQKIKRMIN</sequence>
<dbReference type="GO" id="GO:0005507">
    <property type="term" value="F:copper ion binding"/>
    <property type="evidence" value="ECO:0007669"/>
    <property type="project" value="TreeGrafter"/>
</dbReference>
<comment type="subcellular location">
    <subcellularLocation>
        <location evidence="2">Cytoplasm</location>
    </subcellularLocation>
</comment>
<accession>A0AA95MT37</accession>
<dbReference type="RefSeq" id="WP_066083328.1">
    <property type="nucleotide sequence ID" value="NZ_CP126114.1"/>
</dbReference>
<proteinExistence type="inferred from homology"/>
<dbReference type="EMBL" id="CP126114">
    <property type="protein sequence ID" value="WHY87293.1"/>
    <property type="molecule type" value="Genomic_DNA"/>
</dbReference>
<dbReference type="InterPro" id="IPR005627">
    <property type="entry name" value="CutC-like"/>
</dbReference>
<keyword evidence="2" id="KW-0963">Cytoplasm</keyword>
<dbReference type="Gene3D" id="3.20.20.380">
    <property type="entry name" value="Copper homeostasis (CutC) domain"/>
    <property type="match status" value="1"/>
</dbReference>
<comment type="similarity">
    <text evidence="1 2">Belongs to the CutC family.</text>
</comment>
<evidence type="ECO:0000313" key="4">
    <source>
        <dbReference type="Proteomes" id="UP001178288"/>
    </source>
</evidence>
<dbReference type="KEGG" id="nnv:QNH39_05400"/>
<evidence type="ECO:0000313" key="3">
    <source>
        <dbReference type="EMBL" id="WHY87293.1"/>
    </source>
</evidence>
<reference evidence="3" key="1">
    <citation type="submission" date="2023-05" db="EMBL/GenBank/DDBJ databases">
        <title>Comparative genomics of Bacillaceae isolates and their secondary metabolite potential.</title>
        <authorList>
            <person name="Song L."/>
            <person name="Nielsen L.J."/>
            <person name="Mohite O."/>
            <person name="Xu X."/>
            <person name="Weber T."/>
            <person name="Kovacs A.T."/>
        </authorList>
    </citation>
    <scope>NUCLEOTIDE SEQUENCE</scope>
    <source>
        <strain evidence="3">XLM17</strain>
    </source>
</reference>
<dbReference type="InterPro" id="IPR036822">
    <property type="entry name" value="CutC-like_dom_sf"/>
</dbReference>
<dbReference type="Pfam" id="PF03932">
    <property type="entry name" value="CutC"/>
    <property type="match status" value="1"/>
</dbReference>
<organism evidence="3 4">
    <name type="scientific">Neobacillus novalis</name>
    <dbReference type="NCBI Taxonomy" id="220687"/>
    <lineage>
        <taxon>Bacteria</taxon>
        <taxon>Bacillati</taxon>
        <taxon>Bacillota</taxon>
        <taxon>Bacilli</taxon>
        <taxon>Bacillales</taxon>
        <taxon>Bacillaceae</taxon>
        <taxon>Neobacillus</taxon>
    </lineage>
</organism>
<dbReference type="AlphaFoldDB" id="A0AA95MT37"/>
<dbReference type="SUPFAM" id="SSF110395">
    <property type="entry name" value="CutC-like"/>
    <property type="match status" value="1"/>
</dbReference>
<protein>
    <recommendedName>
        <fullName evidence="2">PF03932 family protein CutC</fullName>
    </recommendedName>
</protein>
<comment type="caution">
    <text evidence="2">Once thought to be involved in copper homeostasis, experiments in E.coli have shown this is not the case.</text>
</comment>
<dbReference type="HAMAP" id="MF_00795">
    <property type="entry name" value="CutC"/>
    <property type="match status" value="1"/>
</dbReference>
<dbReference type="Proteomes" id="UP001178288">
    <property type="component" value="Chromosome"/>
</dbReference>
<name>A0AA95MT37_9BACI</name>
<evidence type="ECO:0000256" key="1">
    <source>
        <dbReference type="ARBA" id="ARBA00007768"/>
    </source>
</evidence>
<keyword evidence="4" id="KW-1185">Reference proteome</keyword>
<gene>
    <name evidence="2" type="primary">cutC</name>
    <name evidence="3" type="ORF">QNH39_05400</name>
</gene>
<dbReference type="PANTHER" id="PTHR12598:SF0">
    <property type="entry name" value="COPPER HOMEOSTASIS PROTEIN CUTC HOMOLOG"/>
    <property type="match status" value="1"/>
</dbReference>